<dbReference type="GO" id="GO:0000398">
    <property type="term" value="P:mRNA splicing, via spliceosome"/>
    <property type="evidence" value="ECO:0007669"/>
    <property type="project" value="TreeGrafter"/>
</dbReference>
<feature type="compositionally biased region" description="Low complexity" evidence="4">
    <location>
        <begin position="291"/>
        <end position="301"/>
    </location>
</feature>
<feature type="compositionally biased region" description="Pro residues" evidence="4">
    <location>
        <begin position="328"/>
        <end position="338"/>
    </location>
</feature>
<dbReference type="InterPro" id="IPR035979">
    <property type="entry name" value="RBD_domain_sf"/>
</dbReference>
<dbReference type="PROSITE" id="PS50102">
    <property type="entry name" value="RRM"/>
    <property type="match status" value="2"/>
</dbReference>
<protein>
    <submittedName>
        <fullName evidence="6">Ribonucleoprotein RB97D</fullName>
    </submittedName>
</protein>
<feature type="compositionally biased region" description="Polar residues" evidence="4">
    <location>
        <begin position="392"/>
        <end position="402"/>
    </location>
</feature>
<organism evidence="6">
    <name type="scientific">Zeugodacus cucurbitae</name>
    <name type="common">Melon fruit fly</name>
    <name type="synonym">Bactrocera cucurbitae</name>
    <dbReference type="NCBI Taxonomy" id="28588"/>
    <lineage>
        <taxon>Eukaryota</taxon>
        <taxon>Metazoa</taxon>
        <taxon>Ecdysozoa</taxon>
        <taxon>Arthropoda</taxon>
        <taxon>Hexapoda</taxon>
        <taxon>Insecta</taxon>
        <taxon>Pterygota</taxon>
        <taxon>Neoptera</taxon>
        <taxon>Endopterygota</taxon>
        <taxon>Diptera</taxon>
        <taxon>Brachycera</taxon>
        <taxon>Muscomorpha</taxon>
        <taxon>Tephritoidea</taxon>
        <taxon>Tephritidae</taxon>
        <taxon>Zeugodacus</taxon>
        <taxon>Zeugodacus</taxon>
    </lineage>
</organism>
<feature type="compositionally biased region" description="Low complexity" evidence="4">
    <location>
        <begin position="339"/>
        <end position="349"/>
    </location>
</feature>
<reference evidence="6" key="1">
    <citation type="submission" date="2014-11" db="EMBL/GenBank/DDBJ databases">
        <authorList>
            <person name="Geib S."/>
        </authorList>
    </citation>
    <scope>NUCLEOTIDE SEQUENCE</scope>
</reference>
<dbReference type="AlphaFoldDB" id="A0A0A1WIF1"/>
<dbReference type="EMBL" id="GBXI01015630">
    <property type="protein sequence ID" value="JAC98661.1"/>
    <property type="molecule type" value="Transcribed_RNA"/>
</dbReference>
<dbReference type="Gene3D" id="3.30.70.330">
    <property type="match status" value="2"/>
</dbReference>
<dbReference type="Pfam" id="PF00076">
    <property type="entry name" value="RRM_1"/>
    <property type="match status" value="2"/>
</dbReference>
<dbReference type="GO" id="GO:0071013">
    <property type="term" value="C:catalytic step 2 spliceosome"/>
    <property type="evidence" value="ECO:0007669"/>
    <property type="project" value="TreeGrafter"/>
</dbReference>
<feature type="compositionally biased region" description="Pro residues" evidence="4">
    <location>
        <begin position="350"/>
        <end position="359"/>
    </location>
</feature>
<dbReference type="GO" id="GO:0098687">
    <property type="term" value="C:chromosomal region"/>
    <property type="evidence" value="ECO:0007669"/>
    <property type="project" value="UniProtKB-ARBA"/>
</dbReference>
<dbReference type="SMART" id="SM00360">
    <property type="entry name" value="RRM"/>
    <property type="match status" value="2"/>
</dbReference>
<dbReference type="OrthoDB" id="1875751at2759"/>
<feature type="compositionally biased region" description="Pro residues" evidence="4">
    <location>
        <begin position="273"/>
        <end position="290"/>
    </location>
</feature>
<dbReference type="PANTHER" id="PTHR48026:SF14">
    <property type="entry name" value="HETEROGENEOUS NUCLEAR RIBONUCLEOPROTEIN A1"/>
    <property type="match status" value="1"/>
</dbReference>
<dbReference type="InterPro" id="IPR000504">
    <property type="entry name" value="RRM_dom"/>
</dbReference>
<feature type="compositionally biased region" description="Low complexity" evidence="4">
    <location>
        <begin position="360"/>
        <end position="370"/>
    </location>
</feature>
<keyword evidence="2 3" id="KW-0694">RNA-binding</keyword>
<feature type="domain" description="RRM" evidence="5">
    <location>
        <begin position="130"/>
        <end position="205"/>
    </location>
</feature>
<accession>A0A0A1WIF1</accession>
<feature type="compositionally biased region" description="Low complexity" evidence="4">
    <location>
        <begin position="413"/>
        <end position="425"/>
    </location>
</feature>
<evidence type="ECO:0000256" key="4">
    <source>
        <dbReference type="SAM" id="MobiDB-lite"/>
    </source>
</evidence>
<reference evidence="6" key="2">
    <citation type="journal article" date="2015" name="Gigascience">
        <title>Reconstructing a comprehensive transcriptome assembly of a white-pupal translocated strain of the pest fruit fly Bactrocera cucurbitae.</title>
        <authorList>
            <person name="Sim S.B."/>
            <person name="Calla B."/>
            <person name="Hall B."/>
            <person name="DeRego T."/>
            <person name="Geib S.M."/>
        </authorList>
    </citation>
    <scope>NUCLEOTIDE SEQUENCE</scope>
</reference>
<evidence type="ECO:0000256" key="1">
    <source>
        <dbReference type="ARBA" id="ARBA00022737"/>
    </source>
</evidence>
<gene>
    <name evidence="6" type="primary">Rb97D_3</name>
    <name evidence="6" type="ORF">g.32443</name>
</gene>
<dbReference type="SUPFAM" id="SSF54928">
    <property type="entry name" value="RNA-binding domain, RBD"/>
    <property type="match status" value="1"/>
</dbReference>
<keyword evidence="6" id="KW-0687">Ribonucleoprotein</keyword>
<dbReference type="CDD" id="cd12328">
    <property type="entry name" value="RRM2_hnRNPA_like"/>
    <property type="match status" value="1"/>
</dbReference>
<sequence>MATKIKAENPEVETINLVESPKTTKTHDEEDICELEHLRKLFIGGLASHTTEENLKQFYGKWGTVVDAVVMRDPTTKRSRGFGFITYTKASSVDEAQKNRPHIIDSKTVDPKRALPRPERETRETNISVKKLFVGGLKDNHDEKCLEEYFSKFGNVISVKILTDRTTGKRRGFAFIEYDDYDSVDKAILQKAHTIKYVVVDVKKSVYKQEKQQGNEPGGDDSNNPNNAQKLMQGGAKPNNFRPPVPQQPMPPYQQGPPAPYPQGAPYNYWGPPQQPPPPQYGPYPQPPAPANAWNTPYAWNSWNAGPPPPQVGAPPTNWYANQWQPNNVPPGPQPPNGAAPAGAWNVPPASGPPQPQCPPANFGNGYQQNYGGGPAKHNQPNANRMHPYGPPQNSNYANGNQQPPPQGYNGYGAVKPPAAAVPPNKNGPPVGPPVNTAAQMANKFRR</sequence>
<feature type="compositionally biased region" description="Pro residues" evidence="4">
    <location>
        <begin position="241"/>
        <end position="263"/>
    </location>
</feature>
<evidence type="ECO:0000259" key="5">
    <source>
        <dbReference type="PROSITE" id="PS50102"/>
    </source>
</evidence>
<feature type="region of interest" description="Disordered" evidence="4">
    <location>
        <begin position="209"/>
        <end position="447"/>
    </location>
</feature>
<dbReference type="FunFam" id="3.30.70.330:FF:000554">
    <property type="entry name" value="Uncharacterized protein, isoform A"/>
    <property type="match status" value="1"/>
</dbReference>
<dbReference type="InterPro" id="IPR012677">
    <property type="entry name" value="Nucleotide-bd_a/b_plait_sf"/>
</dbReference>
<evidence type="ECO:0000313" key="6">
    <source>
        <dbReference type="EMBL" id="JAC98661.1"/>
    </source>
</evidence>
<proteinExistence type="predicted"/>
<dbReference type="GO" id="GO:0003730">
    <property type="term" value="F:mRNA 3'-UTR binding"/>
    <property type="evidence" value="ECO:0007669"/>
    <property type="project" value="TreeGrafter"/>
</dbReference>
<feature type="domain" description="RRM" evidence="5">
    <location>
        <begin position="39"/>
        <end position="116"/>
    </location>
</feature>
<evidence type="ECO:0000256" key="3">
    <source>
        <dbReference type="PROSITE-ProRule" id="PRU00176"/>
    </source>
</evidence>
<evidence type="ECO:0000256" key="2">
    <source>
        <dbReference type="ARBA" id="ARBA00022884"/>
    </source>
</evidence>
<name>A0A0A1WIF1_ZEUCU</name>
<feature type="compositionally biased region" description="Polar residues" evidence="4">
    <location>
        <begin position="221"/>
        <end position="230"/>
    </location>
</feature>
<keyword evidence="1" id="KW-0677">Repeat</keyword>
<dbReference type="FunFam" id="3.30.70.330:FF:000040">
    <property type="entry name" value="Heterogeneous nuclear ribonucleoprotein A2/B1"/>
    <property type="match status" value="1"/>
</dbReference>
<dbReference type="PANTHER" id="PTHR48026">
    <property type="entry name" value="HOMOLOGOUS TO DROSOPHILA SQD (SQUID) PROTEIN"/>
    <property type="match status" value="1"/>
</dbReference>